<comment type="caution">
    <text evidence="3">The sequence shown here is derived from an EMBL/GenBank/DDBJ whole genome shotgun (WGS) entry which is preliminary data.</text>
</comment>
<gene>
    <name evidence="3" type="ORF">ACFFUU_03655</name>
</gene>
<dbReference type="SMART" id="SM00749">
    <property type="entry name" value="BON"/>
    <property type="match status" value="3"/>
</dbReference>
<evidence type="ECO:0000259" key="2">
    <source>
        <dbReference type="PROSITE" id="PS50914"/>
    </source>
</evidence>
<dbReference type="InterPro" id="IPR051686">
    <property type="entry name" value="Lipoprotein_DolP"/>
</dbReference>
<dbReference type="PANTHER" id="PTHR34606">
    <property type="entry name" value="BON DOMAIN-CONTAINING PROTEIN"/>
    <property type="match status" value="1"/>
</dbReference>
<evidence type="ECO:0000313" key="3">
    <source>
        <dbReference type="EMBL" id="MFB9088687.1"/>
    </source>
</evidence>
<proteinExistence type="predicted"/>
<keyword evidence="4" id="KW-1185">Reference proteome</keyword>
<dbReference type="Gene3D" id="3.30.1340.30">
    <property type="match status" value="3"/>
</dbReference>
<dbReference type="InterPro" id="IPR007055">
    <property type="entry name" value="BON_dom"/>
</dbReference>
<name>A0ABV5GC49_9FLAO</name>
<organism evidence="3 4">
    <name type="scientific">Flavobacterium paronense</name>
    <dbReference type="NCBI Taxonomy" id="1392775"/>
    <lineage>
        <taxon>Bacteria</taxon>
        <taxon>Pseudomonadati</taxon>
        <taxon>Bacteroidota</taxon>
        <taxon>Flavobacteriia</taxon>
        <taxon>Flavobacteriales</taxon>
        <taxon>Flavobacteriaceae</taxon>
        <taxon>Flavobacterium</taxon>
    </lineage>
</organism>
<dbReference type="PANTHER" id="PTHR34606:SF4">
    <property type="entry name" value="OUTER MEMBRANE LIPOPROTEIN DOLP"/>
    <property type="match status" value="1"/>
</dbReference>
<dbReference type="Proteomes" id="UP001589576">
    <property type="component" value="Unassembled WGS sequence"/>
</dbReference>
<evidence type="ECO:0000256" key="1">
    <source>
        <dbReference type="ARBA" id="ARBA00022729"/>
    </source>
</evidence>
<keyword evidence="1" id="KW-0732">Signal</keyword>
<reference evidence="3 4" key="1">
    <citation type="submission" date="2024-09" db="EMBL/GenBank/DDBJ databases">
        <authorList>
            <person name="Sun Q."/>
            <person name="Mori K."/>
        </authorList>
    </citation>
    <scope>NUCLEOTIDE SEQUENCE [LARGE SCALE GENOMIC DNA]</scope>
    <source>
        <strain evidence="3 4">CECT 8460</strain>
    </source>
</reference>
<dbReference type="InterPro" id="IPR014004">
    <property type="entry name" value="Transpt-assoc_nodulatn_dom_bac"/>
</dbReference>
<dbReference type="EMBL" id="JBHMFB010000010">
    <property type="protein sequence ID" value="MFB9088687.1"/>
    <property type="molecule type" value="Genomic_DNA"/>
</dbReference>
<dbReference type="RefSeq" id="WP_290285944.1">
    <property type="nucleotide sequence ID" value="NZ_JAUFQN010000019.1"/>
</dbReference>
<feature type="domain" description="BON" evidence="2">
    <location>
        <begin position="3"/>
        <end position="71"/>
    </location>
</feature>
<feature type="domain" description="BON" evidence="2">
    <location>
        <begin position="77"/>
        <end position="145"/>
    </location>
</feature>
<evidence type="ECO:0000313" key="4">
    <source>
        <dbReference type="Proteomes" id="UP001589576"/>
    </source>
</evidence>
<dbReference type="PROSITE" id="PS50914">
    <property type="entry name" value="BON"/>
    <property type="match status" value="3"/>
</dbReference>
<accession>A0ABV5GC49</accession>
<sequence length="223" mass="24600">MNANEVLQKKVQEAIAWEPLLDAASIGVIAKDGIVTLTGTVDNYTQKLEAENAAKKVAGVKAVVEKIEIDYNHAIRTDEDIAKEAIEALKWNVSVPEDKLKIVVSQGWVYLQGVVDWNYQKHSAKKAVENIPGVKGVVNSIQIKSADFDKIEKRAIESAIHRNSSLYDKDIEVAVSGNVVTLTGNVTAYFQKEEAERIAWNSPGVWTVNNLLAVNQKLNQAVY</sequence>
<protein>
    <submittedName>
        <fullName evidence="3">BON domain-containing protein</fullName>
    </submittedName>
</protein>
<dbReference type="Pfam" id="PF04972">
    <property type="entry name" value="BON"/>
    <property type="match status" value="3"/>
</dbReference>
<feature type="domain" description="BON" evidence="2">
    <location>
        <begin position="148"/>
        <end position="216"/>
    </location>
</feature>